<dbReference type="InterPro" id="IPR046433">
    <property type="entry name" value="ActCoA_hydro"/>
</dbReference>
<accession>A0ABQ0ZJX3</accession>
<dbReference type="Gene3D" id="3.40.1080.20">
    <property type="entry name" value="Acetyl-CoA hydrolase/transferase C-terminal domain"/>
    <property type="match status" value="1"/>
</dbReference>
<gene>
    <name evidence="5" type="ORF">JCM18694_19770</name>
</gene>
<proteinExistence type="inferred from homology"/>
<comment type="caution">
    <text evidence="5">The sequence shown here is derived from an EMBL/GenBank/DDBJ whole genome shotgun (WGS) entry which is preliminary data.</text>
</comment>
<feature type="domain" description="Acetyl-CoA hydrolase/transferase C-terminal" evidence="4">
    <location>
        <begin position="287"/>
        <end position="439"/>
    </location>
</feature>
<dbReference type="PANTHER" id="PTHR21432">
    <property type="entry name" value="ACETYL-COA HYDROLASE-RELATED"/>
    <property type="match status" value="1"/>
</dbReference>
<keyword evidence="6" id="KW-1185">Reference proteome</keyword>
<keyword evidence="2" id="KW-0808">Transferase</keyword>
<dbReference type="Gene3D" id="3.40.1080.10">
    <property type="entry name" value="Glutaconate Coenzyme A-transferase"/>
    <property type="match status" value="1"/>
</dbReference>
<dbReference type="InterPro" id="IPR026888">
    <property type="entry name" value="AcetylCoA_hyd_C"/>
</dbReference>
<name>A0ABQ0ZJX3_9BACT</name>
<protein>
    <submittedName>
        <fullName evidence="5">4-hydroxybutyrate CoA-transferase</fullName>
    </submittedName>
</protein>
<dbReference type="EMBL" id="BLAU01000001">
    <property type="protein sequence ID" value="GET21731.1"/>
    <property type="molecule type" value="Genomic_DNA"/>
</dbReference>
<evidence type="ECO:0000313" key="6">
    <source>
        <dbReference type="Proteomes" id="UP000396862"/>
    </source>
</evidence>
<dbReference type="SUPFAM" id="SSF100950">
    <property type="entry name" value="NagB/RpiA/CoA transferase-like"/>
    <property type="match status" value="2"/>
</dbReference>
<dbReference type="InterPro" id="IPR038460">
    <property type="entry name" value="AcetylCoA_hyd_C_sf"/>
</dbReference>
<dbReference type="Proteomes" id="UP000396862">
    <property type="component" value="Unassembled WGS sequence"/>
</dbReference>
<evidence type="ECO:0000256" key="2">
    <source>
        <dbReference type="ARBA" id="ARBA00022679"/>
    </source>
</evidence>
<dbReference type="InterPro" id="IPR037171">
    <property type="entry name" value="NagB/RpiA_transferase-like"/>
</dbReference>
<evidence type="ECO:0000259" key="4">
    <source>
        <dbReference type="Pfam" id="PF13336"/>
    </source>
</evidence>
<dbReference type="PANTHER" id="PTHR21432:SF20">
    <property type="entry name" value="ACETYL-COA HYDROLASE"/>
    <property type="match status" value="1"/>
</dbReference>
<dbReference type="Pfam" id="PF13336">
    <property type="entry name" value="AcetylCoA_hyd_C"/>
    <property type="match status" value="1"/>
</dbReference>
<evidence type="ECO:0000259" key="3">
    <source>
        <dbReference type="Pfam" id="PF02550"/>
    </source>
</evidence>
<reference evidence="5 6" key="1">
    <citation type="submission" date="2019-10" db="EMBL/GenBank/DDBJ databases">
        <title>Prolixibacter strains distinguished by the presence of nitrate reductase genes were adept at nitrate-dependent anaerobic corrosion of metallic iron and carbon steel.</title>
        <authorList>
            <person name="Iino T."/>
            <person name="Shono N."/>
            <person name="Ito K."/>
            <person name="Nakamura R."/>
            <person name="Sueoka K."/>
            <person name="Harayama S."/>
            <person name="Ohkuma M."/>
        </authorList>
    </citation>
    <scope>NUCLEOTIDE SEQUENCE [LARGE SCALE GENOMIC DNA]</scope>
    <source>
        <strain evidence="5 6">MIC1-1</strain>
    </source>
</reference>
<evidence type="ECO:0000256" key="1">
    <source>
        <dbReference type="ARBA" id="ARBA00009632"/>
    </source>
</evidence>
<feature type="domain" description="Acetyl-CoA hydrolase/transferase N-terminal" evidence="3">
    <location>
        <begin position="31"/>
        <end position="196"/>
    </location>
</feature>
<sequence>MIIGSEFRVENLNANDKHMKSIKYVTAGDAVKVIKSGDRVHLSSVAVTPHKLIRAMVDRGRAGELYDVKIQHIHIEGEVEYANPEFEGIFVAEQFFVGSNLRKQTQAGYADYIPVFLSETQKLIREGYLKVNVAMVLVSPPDKHGFVSLGTSVDATLAAIECADVVIAAVNPNVPRAWGDAMISINEIDYFVEDDSPLFAHDCAPLTDTDIQIGKNVAALVEDGACLQMGIGGIPNAVLAQLENHKDLGVHTEMFADGILPLVEKGVVNGKRKSIDRGKMVASFLMGSQKLYDFIDDNPMVAMMDVAHTNSVNVIRKLDNVTAINSALAIDLTGQVCADSIGIRHYSGVGGQIDFIRGAGYSRGGKPIIAMPSVTAKGMSKISPTLLPGSGVVSTRANMHWVVTEFGAVNLYGKTLQERARLLISVAHPDHQEELDKAAFDRFGSHYKFISSK</sequence>
<dbReference type="InterPro" id="IPR003702">
    <property type="entry name" value="ActCoA_hydro_N"/>
</dbReference>
<dbReference type="Gene3D" id="3.30.750.70">
    <property type="entry name" value="4-hydroxybutyrate coenzyme like domains"/>
    <property type="match status" value="1"/>
</dbReference>
<organism evidence="5 6">
    <name type="scientific">Prolixibacter denitrificans</name>
    <dbReference type="NCBI Taxonomy" id="1541063"/>
    <lineage>
        <taxon>Bacteria</taxon>
        <taxon>Pseudomonadati</taxon>
        <taxon>Bacteroidota</taxon>
        <taxon>Bacteroidia</taxon>
        <taxon>Marinilabiliales</taxon>
        <taxon>Prolixibacteraceae</taxon>
        <taxon>Prolixibacter</taxon>
    </lineage>
</organism>
<comment type="similarity">
    <text evidence="1">Belongs to the acetyl-CoA hydrolase/transferase family.</text>
</comment>
<evidence type="ECO:0000313" key="5">
    <source>
        <dbReference type="EMBL" id="GET21731.1"/>
    </source>
</evidence>
<dbReference type="Pfam" id="PF02550">
    <property type="entry name" value="AcetylCoA_hydro"/>
    <property type="match status" value="1"/>
</dbReference>